<keyword evidence="1" id="KW-0812">Transmembrane</keyword>
<dbReference type="EMBL" id="JADOUF010000001">
    <property type="protein sequence ID" value="MBG6140972.1"/>
    <property type="molecule type" value="Genomic_DNA"/>
</dbReference>
<keyword evidence="3" id="KW-1185">Reference proteome</keyword>
<name>A0A8J7KZG3_9ACTN</name>
<comment type="caution">
    <text evidence="2">The sequence shown here is derived from an EMBL/GenBank/DDBJ whole genome shotgun (WGS) entry which is preliminary data.</text>
</comment>
<reference evidence="2" key="1">
    <citation type="submission" date="2020-11" db="EMBL/GenBank/DDBJ databases">
        <title>Sequencing the genomes of 1000 actinobacteria strains.</title>
        <authorList>
            <person name="Klenk H.-P."/>
        </authorList>
    </citation>
    <scope>NUCLEOTIDE SEQUENCE</scope>
    <source>
        <strain evidence="2">DSM 45356</strain>
    </source>
</reference>
<dbReference type="AlphaFoldDB" id="A0A8J7KZG3"/>
<dbReference type="Proteomes" id="UP000622552">
    <property type="component" value="Unassembled WGS sequence"/>
</dbReference>
<evidence type="ECO:0000313" key="3">
    <source>
        <dbReference type="Proteomes" id="UP000622552"/>
    </source>
</evidence>
<accession>A0A8J7KZG3</accession>
<dbReference type="RefSeq" id="WP_197007461.1">
    <property type="nucleotide sequence ID" value="NZ_BONS01000019.1"/>
</dbReference>
<proteinExistence type="predicted"/>
<keyword evidence="1" id="KW-1133">Transmembrane helix</keyword>
<evidence type="ECO:0000313" key="2">
    <source>
        <dbReference type="EMBL" id="MBG6140972.1"/>
    </source>
</evidence>
<evidence type="ECO:0000256" key="1">
    <source>
        <dbReference type="SAM" id="Phobius"/>
    </source>
</evidence>
<sequence length="359" mass="36689">MNFEDQITDTLTAHAEGEVDTGALLTRSTARGRTLRRRRHGGIALAAVAVLGVGVAVPVALWPDGRPAAPHGTFAAPSAAPSTWTLVGVQPPGLPEATGVPNAATDPGVLGSDAGLLHLSFDPVPLAAGRAAQVSEASWASRAGYEAVTVGPLDVSFSAGATAAQQELGERFTPVGEITVHGRPATLLKGTGDAAARYAVRWEPAPGVPVVGVSNNQATKEDLLAAAEALRVDRVLRCAPRFGSTGLPAGARLTGCYINSDARGATPGGQLTYTGAGGSILQIRDNETIPLAQNGDLNGASPNTTVAGHPAYWRDGGQQGLSGQILTVTDWNGRQVSVLVTGSYGRADAERAMAAMTWS</sequence>
<gene>
    <name evidence="2" type="ORF">IW245_007166</name>
</gene>
<keyword evidence="1" id="KW-0472">Membrane</keyword>
<organism evidence="2 3">
    <name type="scientific">Longispora fulva</name>
    <dbReference type="NCBI Taxonomy" id="619741"/>
    <lineage>
        <taxon>Bacteria</taxon>
        <taxon>Bacillati</taxon>
        <taxon>Actinomycetota</taxon>
        <taxon>Actinomycetes</taxon>
        <taxon>Micromonosporales</taxon>
        <taxon>Micromonosporaceae</taxon>
        <taxon>Longispora</taxon>
    </lineage>
</organism>
<protein>
    <submittedName>
        <fullName evidence="2">Uncharacterized protein</fullName>
    </submittedName>
</protein>
<feature type="transmembrane region" description="Helical" evidence="1">
    <location>
        <begin position="41"/>
        <end position="62"/>
    </location>
</feature>